<dbReference type="InterPro" id="IPR036873">
    <property type="entry name" value="Rhodanese-like_dom_sf"/>
</dbReference>
<organism evidence="10 11">
    <name type="scientific">Leptotrombidium deliense</name>
    <dbReference type="NCBI Taxonomy" id="299467"/>
    <lineage>
        <taxon>Eukaryota</taxon>
        <taxon>Metazoa</taxon>
        <taxon>Ecdysozoa</taxon>
        <taxon>Arthropoda</taxon>
        <taxon>Chelicerata</taxon>
        <taxon>Arachnida</taxon>
        <taxon>Acari</taxon>
        <taxon>Acariformes</taxon>
        <taxon>Trombidiformes</taxon>
        <taxon>Prostigmata</taxon>
        <taxon>Anystina</taxon>
        <taxon>Parasitengona</taxon>
        <taxon>Trombiculoidea</taxon>
        <taxon>Trombiculidae</taxon>
        <taxon>Leptotrombidium</taxon>
    </lineage>
</organism>
<evidence type="ECO:0000256" key="2">
    <source>
        <dbReference type="ARBA" id="ARBA00022618"/>
    </source>
</evidence>
<gene>
    <name evidence="10" type="ORF">B4U80_02929</name>
</gene>
<keyword evidence="7" id="KW-0498">Mitosis</keyword>
<dbReference type="GO" id="GO:0004725">
    <property type="term" value="F:protein tyrosine phosphatase activity"/>
    <property type="evidence" value="ECO:0007669"/>
    <property type="project" value="UniProtKB-UniRule"/>
</dbReference>
<dbReference type="PANTHER" id="PTHR10828">
    <property type="entry name" value="M-PHASE INDUCER PHOSPHATASE DUAL SPECIFICITY PHOSPHATASE CDC25"/>
    <property type="match status" value="1"/>
</dbReference>
<reference evidence="10 11" key="1">
    <citation type="journal article" date="2018" name="Gigascience">
        <title>Genomes of trombidid mites reveal novel predicted allergens and laterally-transferred genes associated with secondary metabolism.</title>
        <authorList>
            <person name="Dong X."/>
            <person name="Chaisiri K."/>
            <person name="Xia D."/>
            <person name="Armstrong S.D."/>
            <person name="Fang Y."/>
            <person name="Donnelly M.J."/>
            <person name="Kadowaki T."/>
            <person name="McGarry J.W."/>
            <person name="Darby A.C."/>
            <person name="Makepeace B.L."/>
        </authorList>
    </citation>
    <scope>NUCLEOTIDE SEQUENCE [LARGE SCALE GENOMIC DNA]</scope>
    <source>
        <strain evidence="10">UoL-UT</strain>
    </source>
</reference>
<evidence type="ECO:0000256" key="7">
    <source>
        <dbReference type="RuleBase" id="RU368028"/>
    </source>
</evidence>
<dbReference type="GO" id="GO:0051301">
    <property type="term" value="P:cell division"/>
    <property type="evidence" value="ECO:0007669"/>
    <property type="project" value="UniProtKB-UniRule"/>
</dbReference>
<dbReference type="PROSITE" id="PS50206">
    <property type="entry name" value="RHODANESE_3"/>
    <property type="match status" value="1"/>
</dbReference>
<dbReference type="Pfam" id="PF00581">
    <property type="entry name" value="Rhodanese"/>
    <property type="match status" value="1"/>
</dbReference>
<dbReference type="GO" id="GO:0000086">
    <property type="term" value="P:G2/M transition of mitotic cell cycle"/>
    <property type="evidence" value="ECO:0007669"/>
    <property type="project" value="TreeGrafter"/>
</dbReference>
<dbReference type="CDD" id="cd01530">
    <property type="entry name" value="Cdc25"/>
    <property type="match status" value="1"/>
</dbReference>
<dbReference type="GO" id="GO:0032502">
    <property type="term" value="P:developmental process"/>
    <property type="evidence" value="ECO:0007669"/>
    <property type="project" value="UniProtKB-ARBA"/>
</dbReference>
<dbReference type="EC" id="3.1.3.48" evidence="7"/>
<dbReference type="VEuPathDB" id="VectorBase:LDEU007068"/>
<keyword evidence="11" id="KW-1185">Reference proteome</keyword>
<comment type="similarity">
    <text evidence="1 7">Belongs to the MPI phosphatase family.</text>
</comment>
<evidence type="ECO:0000256" key="4">
    <source>
        <dbReference type="ARBA" id="ARBA00022912"/>
    </source>
</evidence>
<dbReference type="GO" id="GO:0005737">
    <property type="term" value="C:cytoplasm"/>
    <property type="evidence" value="ECO:0007669"/>
    <property type="project" value="TreeGrafter"/>
</dbReference>
<dbReference type="GO" id="GO:0010256">
    <property type="term" value="P:endomembrane system organization"/>
    <property type="evidence" value="ECO:0007669"/>
    <property type="project" value="UniProtKB-ARBA"/>
</dbReference>
<dbReference type="PRINTS" id="PR00716">
    <property type="entry name" value="MPIPHPHTASE"/>
</dbReference>
<dbReference type="Proteomes" id="UP000288716">
    <property type="component" value="Unassembled WGS sequence"/>
</dbReference>
<feature type="domain" description="Rhodanese" evidence="9">
    <location>
        <begin position="194"/>
        <end position="306"/>
    </location>
</feature>
<dbReference type="STRING" id="299467.A0A443SBS7"/>
<accession>A0A443SBS7</accession>
<evidence type="ECO:0000256" key="3">
    <source>
        <dbReference type="ARBA" id="ARBA00022801"/>
    </source>
</evidence>
<dbReference type="PANTHER" id="PTHR10828:SF17">
    <property type="entry name" value="PROTEIN-TYROSINE-PHOSPHATASE"/>
    <property type="match status" value="1"/>
</dbReference>
<dbReference type="GO" id="GO:0005634">
    <property type="term" value="C:nucleus"/>
    <property type="evidence" value="ECO:0007669"/>
    <property type="project" value="TreeGrafter"/>
</dbReference>
<protein>
    <recommendedName>
        <fullName evidence="7">M-phase inducer phosphatase</fullName>
        <ecNumber evidence="7">3.1.3.48</ecNumber>
    </recommendedName>
</protein>
<evidence type="ECO:0000256" key="5">
    <source>
        <dbReference type="ARBA" id="ARBA00023306"/>
    </source>
</evidence>
<evidence type="ECO:0000313" key="11">
    <source>
        <dbReference type="Proteomes" id="UP000288716"/>
    </source>
</evidence>
<dbReference type="EMBL" id="NCKV01004198">
    <property type="protein sequence ID" value="RWS24972.1"/>
    <property type="molecule type" value="Genomic_DNA"/>
</dbReference>
<dbReference type="FunFam" id="3.40.250.10:FF:000036">
    <property type="entry name" value="M-phase inducer phosphatase"/>
    <property type="match status" value="1"/>
</dbReference>
<dbReference type="InterPro" id="IPR001763">
    <property type="entry name" value="Rhodanese-like_dom"/>
</dbReference>
<comment type="caution">
    <text evidence="10">The sequence shown here is derived from an EMBL/GenBank/DDBJ whole genome shotgun (WGS) entry which is preliminary data.</text>
</comment>
<keyword evidence="5 7" id="KW-0131">Cell cycle</keyword>
<dbReference type="AlphaFoldDB" id="A0A443SBS7"/>
<evidence type="ECO:0000256" key="6">
    <source>
        <dbReference type="ARBA" id="ARBA00051722"/>
    </source>
</evidence>
<evidence type="ECO:0000259" key="9">
    <source>
        <dbReference type="PROSITE" id="PS50206"/>
    </source>
</evidence>
<dbReference type="GO" id="GO:0010971">
    <property type="term" value="P:positive regulation of G2/M transition of mitotic cell cycle"/>
    <property type="evidence" value="ECO:0007669"/>
    <property type="project" value="TreeGrafter"/>
</dbReference>
<comment type="catalytic activity">
    <reaction evidence="6 7">
        <text>O-phospho-L-tyrosyl-[protein] + H2O = L-tyrosyl-[protein] + phosphate</text>
        <dbReference type="Rhea" id="RHEA:10684"/>
        <dbReference type="Rhea" id="RHEA-COMP:10136"/>
        <dbReference type="Rhea" id="RHEA-COMP:20101"/>
        <dbReference type="ChEBI" id="CHEBI:15377"/>
        <dbReference type="ChEBI" id="CHEBI:43474"/>
        <dbReference type="ChEBI" id="CHEBI:46858"/>
        <dbReference type="ChEBI" id="CHEBI:61978"/>
        <dbReference type="EC" id="3.1.3.48"/>
    </reaction>
</comment>
<dbReference type="GO" id="GO:0009794">
    <property type="term" value="P:regulation of mitotic cell cycle, embryonic"/>
    <property type="evidence" value="ECO:0007669"/>
    <property type="project" value="UniProtKB-ARBA"/>
</dbReference>
<keyword evidence="2 7" id="KW-0132">Cell division</keyword>
<name>A0A443SBS7_9ACAR</name>
<dbReference type="Gene3D" id="3.40.250.10">
    <property type="entry name" value="Rhodanese-like domain"/>
    <property type="match status" value="1"/>
</dbReference>
<evidence type="ECO:0000256" key="8">
    <source>
        <dbReference type="SAM" id="MobiDB-lite"/>
    </source>
</evidence>
<dbReference type="OrthoDB" id="26523at2759"/>
<keyword evidence="4 7" id="KW-0904">Protein phosphatase</keyword>
<dbReference type="SMART" id="SM00450">
    <property type="entry name" value="RHOD"/>
    <property type="match status" value="1"/>
</dbReference>
<feature type="region of interest" description="Disordered" evidence="8">
    <location>
        <begin position="1"/>
        <end position="29"/>
    </location>
</feature>
<feature type="compositionally biased region" description="Polar residues" evidence="8">
    <location>
        <begin position="8"/>
        <end position="20"/>
    </location>
</feature>
<evidence type="ECO:0000313" key="10">
    <source>
        <dbReference type="EMBL" id="RWS24972.1"/>
    </source>
</evidence>
<comment type="function">
    <text evidence="7">Tyrosine protein phosphatase which functions as a dosage-dependent inducer of mitotic progression.</text>
</comment>
<dbReference type="InterPro" id="IPR000751">
    <property type="entry name" value="MPI_Phosphatase"/>
</dbReference>
<proteinExistence type="inferred from homology"/>
<sequence length="344" mass="39409">MRSDTKSGDLTMNRSPNAESNGKEVRRIRQGIRRSLSMVSSGKDSDWDDSPFLTTIGNRTVQAPILAFKPKRMLLETKDENESPANFSLSFKRPEAIQRTPCSVQNKRSRSLFPKNMNVMNIAASTSKAEPKCNAELELSIMKAVQKADQDANLIGDFSKSYALPLIANSKHQDLKTITSETLAAVIKGEFNELLVKYTIVDCRYPYEYEGGHIIGAKNIYSQDQILSEFFNDKVRDEPKVVDKNAKRNVIIFHCEFSSERGPSLYRYLRSKDRELNTYPNLHHPEVYLLNGGYKAFFESFKELCVPQTYLPMLSKDHKQHLRQFRHKSKSWNCENKYAAIALF</sequence>
<evidence type="ECO:0000256" key="1">
    <source>
        <dbReference type="ARBA" id="ARBA00011065"/>
    </source>
</evidence>
<keyword evidence="3 7" id="KW-0378">Hydrolase</keyword>
<dbReference type="GO" id="GO:0110032">
    <property type="term" value="P:positive regulation of G2/MI transition of meiotic cell cycle"/>
    <property type="evidence" value="ECO:0007669"/>
    <property type="project" value="TreeGrafter"/>
</dbReference>
<dbReference type="SUPFAM" id="SSF52821">
    <property type="entry name" value="Rhodanese/Cell cycle control phosphatase"/>
    <property type="match status" value="1"/>
</dbReference>